<reference evidence="7 8" key="1">
    <citation type="journal article" date="2019" name="Int. J. Syst. Evol. Microbiol.">
        <title>The Global Catalogue of Microorganisms (GCM) 10K type strain sequencing project: providing services to taxonomists for standard genome sequencing and annotation.</title>
        <authorList>
            <consortium name="The Broad Institute Genomics Platform"/>
            <consortium name="The Broad Institute Genome Sequencing Center for Infectious Disease"/>
            <person name="Wu L."/>
            <person name="Ma J."/>
        </authorList>
    </citation>
    <scope>NUCLEOTIDE SEQUENCE [LARGE SCALE GENOMIC DNA]</scope>
    <source>
        <strain evidence="7 8">PSRA2</strain>
    </source>
</reference>
<evidence type="ECO:0000256" key="4">
    <source>
        <dbReference type="ARBA" id="ARBA00022989"/>
    </source>
</evidence>
<dbReference type="InterPro" id="IPR001046">
    <property type="entry name" value="NRAMP_fam"/>
</dbReference>
<dbReference type="GO" id="GO:0016020">
    <property type="term" value="C:membrane"/>
    <property type="evidence" value="ECO:0007669"/>
    <property type="project" value="UniProtKB-SubCell"/>
</dbReference>
<evidence type="ECO:0000256" key="2">
    <source>
        <dbReference type="ARBA" id="ARBA00022448"/>
    </source>
</evidence>
<feature type="transmembrane region" description="Helical" evidence="6">
    <location>
        <begin position="400"/>
        <end position="422"/>
    </location>
</feature>
<evidence type="ECO:0000313" key="8">
    <source>
        <dbReference type="Proteomes" id="UP001596406"/>
    </source>
</evidence>
<feature type="transmembrane region" description="Helical" evidence="6">
    <location>
        <begin position="196"/>
        <end position="220"/>
    </location>
</feature>
<gene>
    <name evidence="7" type="ORF">ACFQHK_02595</name>
</gene>
<feature type="transmembrane region" description="Helical" evidence="6">
    <location>
        <begin position="241"/>
        <end position="264"/>
    </location>
</feature>
<dbReference type="RefSeq" id="WP_304447094.1">
    <property type="nucleotide sequence ID" value="NZ_JARRAH010000001.1"/>
</dbReference>
<evidence type="ECO:0000256" key="3">
    <source>
        <dbReference type="ARBA" id="ARBA00022692"/>
    </source>
</evidence>
<evidence type="ECO:0000256" key="1">
    <source>
        <dbReference type="ARBA" id="ARBA00004141"/>
    </source>
</evidence>
<protein>
    <submittedName>
        <fullName evidence="7">NRAMP family divalent metal transporter</fullName>
    </submittedName>
</protein>
<keyword evidence="8" id="KW-1185">Reference proteome</keyword>
<keyword evidence="4 6" id="KW-1133">Transmembrane helix</keyword>
<name>A0ABD5U5I7_9EURY</name>
<feature type="transmembrane region" description="Helical" evidence="6">
    <location>
        <begin position="132"/>
        <end position="151"/>
    </location>
</feature>
<dbReference type="Proteomes" id="UP001596406">
    <property type="component" value="Unassembled WGS sequence"/>
</dbReference>
<comment type="caution">
    <text evidence="7">The sequence shown here is derived from an EMBL/GenBank/DDBJ whole genome shotgun (WGS) entry which is preliminary data.</text>
</comment>
<feature type="transmembrane region" description="Helical" evidence="6">
    <location>
        <begin position="51"/>
        <end position="70"/>
    </location>
</feature>
<proteinExistence type="predicted"/>
<feature type="transmembrane region" description="Helical" evidence="6">
    <location>
        <begin position="25"/>
        <end position="45"/>
    </location>
</feature>
<dbReference type="PANTHER" id="PTHR11706">
    <property type="entry name" value="SOLUTE CARRIER PROTEIN FAMILY 11 MEMBER"/>
    <property type="match status" value="1"/>
</dbReference>
<evidence type="ECO:0000256" key="6">
    <source>
        <dbReference type="SAM" id="Phobius"/>
    </source>
</evidence>
<feature type="transmembrane region" description="Helical" evidence="6">
    <location>
        <begin position="91"/>
        <end position="112"/>
    </location>
</feature>
<sequence>MATDETTAVTGSAVGASIQKFFDEYGLGFVMVASYFGSGSVFIASSAGVRYGYALLWAAAGAVLFGFMAQDMSARLGIFGEPLMVFARRKLGRAGATAIALLLTVGCVAWCLELTAAVGKGIEVLSGGAVGWQPLALVVGGAAIVTGILGYDAIERVMTLMMFGLLAAYVVVAGASGPEVADVATGFVPSVPDAGALTLVAAIIGTTALWPNFFLESILVRQKGWSDESAVGTMRRDLGMGYVVGGLTTIAIVIATAAVLRPAGVTELDTFITPGRALAEVLGGWALVLFLVGALAAAFNSIVPIMWTPAYMIPQALGYDVKADDRQFKLLYAGLVAVGSLSPLVHAVFGLSVVDMIILFPAYNGVVGLPLTALLLFWAVNDRETMGEHRNGLGINAVNVSLVILSVFLAVSSAGDVFGAILSGSF</sequence>
<keyword evidence="2" id="KW-0813">Transport</keyword>
<feature type="transmembrane region" description="Helical" evidence="6">
    <location>
        <begin position="284"/>
        <end position="309"/>
    </location>
</feature>
<comment type="subcellular location">
    <subcellularLocation>
        <location evidence="1">Membrane</location>
        <topology evidence="1">Multi-pass membrane protein</topology>
    </subcellularLocation>
</comment>
<keyword evidence="3 6" id="KW-0812">Transmembrane</keyword>
<dbReference type="Pfam" id="PF01566">
    <property type="entry name" value="Nramp"/>
    <property type="match status" value="1"/>
</dbReference>
<keyword evidence="5 6" id="KW-0472">Membrane</keyword>
<feature type="transmembrane region" description="Helical" evidence="6">
    <location>
        <begin position="330"/>
        <end position="351"/>
    </location>
</feature>
<organism evidence="7 8">
    <name type="scientific">Halomarina ordinaria</name>
    <dbReference type="NCBI Taxonomy" id="3033939"/>
    <lineage>
        <taxon>Archaea</taxon>
        <taxon>Methanobacteriati</taxon>
        <taxon>Methanobacteriota</taxon>
        <taxon>Stenosarchaea group</taxon>
        <taxon>Halobacteria</taxon>
        <taxon>Halobacteriales</taxon>
        <taxon>Natronomonadaceae</taxon>
        <taxon>Halomarina</taxon>
    </lineage>
</organism>
<evidence type="ECO:0000256" key="5">
    <source>
        <dbReference type="ARBA" id="ARBA00023136"/>
    </source>
</evidence>
<accession>A0ABD5U5I7</accession>
<feature type="transmembrane region" description="Helical" evidence="6">
    <location>
        <begin position="357"/>
        <end position="380"/>
    </location>
</feature>
<evidence type="ECO:0000313" key="7">
    <source>
        <dbReference type="EMBL" id="MFC6835393.1"/>
    </source>
</evidence>
<dbReference type="PANTHER" id="PTHR11706:SF33">
    <property type="entry name" value="NATURAL RESISTANCE-ASSOCIATED MACROPHAGE PROTEIN 2"/>
    <property type="match status" value="1"/>
</dbReference>
<dbReference type="AlphaFoldDB" id="A0ABD5U5I7"/>
<feature type="transmembrane region" description="Helical" evidence="6">
    <location>
        <begin position="158"/>
        <end position="176"/>
    </location>
</feature>
<dbReference type="EMBL" id="JBHSXM010000001">
    <property type="protein sequence ID" value="MFC6835393.1"/>
    <property type="molecule type" value="Genomic_DNA"/>
</dbReference>